<evidence type="ECO:0000256" key="1">
    <source>
        <dbReference type="SAM" id="MobiDB-lite"/>
    </source>
</evidence>
<organism evidence="2 3">
    <name type="scientific">Taxus chinensis</name>
    <name type="common">Chinese yew</name>
    <name type="synonym">Taxus wallichiana var. chinensis</name>
    <dbReference type="NCBI Taxonomy" id="29808"/>
    <lineage>
        <taxon>Eukaryota</taxon>
        <taxon>Viridiplantae</taxon>
        <taxon>Streptophyta</taxon>
        <taxon>Embryophyta</taxon>
        <taxon>Tracheophyta</taxon>
        <taxon>Spermatophyta</taxon>
        <taxon>Pinopsida</taxon>
        <taxon>Pinidae</taxon>
        <taxon>Conifers II</taxon>
        <taxon>Cupressales</taxon>
        <taxon>Taxaceae</taxon>
        <taxon>Taxus</taxon>
    </lineage>
</organism>
<feature type="region of interest" description="Disordered" evidence="1">
    <location>
        <begin position="1"/>
        <end position="31"/>
    </location>
</feature>
<feature type="compositionally biased region" description="Basic and acidic residues" evidence="1">
    <location>
        <begin position="1"/>
        <end position="18"/>
    </location>
</feature>
<proteinExistence type="predicted"/>
<feature type="non-terminal residue" evidence="2">
    <location>
        <position position="95"/>
    </location>
</feature>
<keyword evidence="3" id="KW-1185">Reference proteome</keyword>
<protein>
    <submittedName>
        <fullName evidence="2">Uncharacterized protein</fullName>
    </submittedName>
</protein>
<accession>A0AA38FMB7</accession>
<evidence type="ECO:0000313" key="3">
    <source>
        <dbReference type="Proteomes" id="UP000824469"/>
    </source>
</evidence>
<sequence>WALQDHDHQRECDHEARRPNLPWGGNTSPLALTQPLHELPRGSRKNFPKFRGDGSQLPEEHVATFISACSVLGVEDEDGVTSKESCQMVLHVTPE</sequence>
<feature type="non-terminal residue" evidence="2">
    <location>
        <position position="1"/>
    </location>
</feature>
<gene>
    <name evidence="2" type="ORF">KI387_011208</name>
</gene>
<name>A0AA38FMB7_TAXCH</name>
<dbReference type="EMBL" id="JAHRHJ020000008">
    <property type="protein sequence ID" value="KAH9306804.1"/>
    <property type="molecule type" value="Genomic_DNA"/>
</dbReference>
<comment type="caution">
    <text evidence="2">The sequence shown here is derived from an EMBL/GenBank/DDBJ whole genome shotgun (WGS) entry which is preliminary data.</text>
</comment>
<reference evidence="2 3" key="1">
    <citation type="journal article" date="2021" name="Nat. Plants">
        <title>The Taxus genome provides insights into paclitaxel biosynthesis.</title>
        <authorList>
            <person name="Xiong X."/>
            <person name="Gou J."/>
            <person name="Liao Q."/>
            <person name="Li Y."/>
            <person name="Zhou Q."/>
            <person name="Bi G."/>
            <person name="Li C."/>
            <person name="Du R."/>
            <person name="Wang X."/>
            <person name="Sun T."/>
            <person name="Guo L."/>
            <person name="Liang H."/>
            <person name="Lu P."/>
            <person name="Wu Y."/>
            <person name="Zhang Z."/>
            <person name="Ro D.K."/>
            <person name="Shang Y."/>
            <person name="Huang S."/>
            <person name="Yan J."/>
        </authorList>
    </citation>
    <scope>NUCLEOTIDE SEQUENCE [LARGE SCALE GENOMIC DNA]</scope>
    <source>
        <strain evidence="2">Ta-2019</strain>
    </source>
</reference>
<dbReference type="Proteomes" id="UP000824469">
    <property type="component" value="Unassembled WGS sequence"/>
</dbReference>
<dbReference type="AlphaFoldDB" id="A0AA38FMB7"/>
<evidence type="ECO:0000313" key="2">
    <source>
        <dbReference type="EMBL" id="KAH9306804.1"/>
    </source>
</evidence>